<feature type="compositionally biased region" description="Polar residues" evidence="1">
    <location>
        <begin position="310"/>
        <end position="321"/>
    </location>
</feature>
<evidence type="ECO:0000256" key="1">
    <source>
        <dbReference type="SAM" id="MobiDB-lite"/>
    </source>
</evidence>
<dbReference type="PANTHER" id="PTHR33472">
    <property type="entry name" value="OS01G0106600 PROTEIN"/>
    <property type="match status" value="1"/>
</dbReference>
<feature type="compositionally biased region" description="Basic and acidic residues" evidence="1">
    <location>
        <begin position="447"/>
        <end position="472"/>
    </location>
</feature>
<gene>
    <name evidence="3" type="primary">LOC101489306</name>
</gene>
<feature type="region of interest" description="Disordered" evidence="1">
    <location>
        <begin position="361"/>
        <end position="404"/>
    </location>
</feature>
<sequence>MGRKTFIILCSQILTKPSMTQKKPSFRFRIPWLMGMSESSSRRLKDTSKSTTQSDTNVPVQRPYMPSLIIPAEPPLTLSPTKAQEATRSEPQNQSPPHPTPLSSSVVVETTHSKPSSPSTSPKHVNSPPSSSADESTHHTTSSSSEQEKEKLVNKSEPIPQETEVESELKVKANSPLREITKLPKENIWQTSSTSEEEKEKMSVSNLMPNEVEPKMKSPLKSNPMSRPENLFKHTTTNLDEERSISLEENTWQTSSTSQEEKEKMSMSNPMSNEAEPKIKSPLKINPMLQPENLFKHTTTNLDEERSISPEENTWQTSSTSQEEKEKMPMSNPMPYEAEPKMKSPLKINSMSRSENLFKHTTKNLDEEKSISPKENAWQTSSTTQEEKEKMSMSNPMPYEVEPKMKSPLKINPMSRLENLFKHTTTNLDEEGSISTKPKSPPLETQIKFREHEEKLKVMHETKKVGKDKDTSTSRPTRHTKASTSGTKDKKKHGVRETVERKIMFATSNSSRSHQRTVPSMDEREKGNKNEKGPLQKGIKDDITKFVGKISASVNPTHPMEDKQFSVITLTGDNRGATMHVGSESGKKEGSIHIHRDYKTDPDEESNEVTTDGEGNTNTEDEEEEEDSMEHGEVGNAYVNSNIQSINNSLMFHGSINERDPGVQVTLPQKSLESIKRDDKDTHNNRRTEFNISRSQKSTFQPTVRRRCFRGNDIEDIEIL</sequence>
<proteinExistence type="predicted"/>
<feature type="compositionally biased region" description="Basic and acidic residues" evidence="1">
    <location>
        <begin position="585"/>
        <end position="601"/>
    </location>
</feature>
<keyword evidence="2" id="KW-1185">Reference proteome</keyword>
<feature type="compositionally biased region" description="Basic and acidic residues" evidence="1">
    <location>
        <begin position="521"/>
        <end position="542"/>
    </location>
</feature>
<feature type="compositionally biased region" description="Basic and acidic residues" evidence="1">
    <location>
        <begin position="363"/>
        <end position="372"/>
    </location>
</feature>
<evidence type="ECO:0000313" key="3">
    <source>
        <dbReference type="RefSeq" id="XP_004499168.1"/>
    </source>
</evidence>
<feature type="compositionally biased region" description="Polar residues" evidence="1">
    <location>
        <begin position="425"/>
        <end position="438"/>
    </location>
</feature>
<feature type="region of interest" description="Disordered" evidence="1">
    <location>
        <begin position="425"/>
        <end position="542"/>
    </location>
</feature>
<feature type="compositionally biased region" description="Polar residues" evidence="1">
    <location>
        <begin position="78"/>
        <end position="93"/>
    </location>
</feature>
<feature type="compositionally biased region" description="Polar residues" evidence="1">
    <location>
        <begin position="247"/>
        <end position="258"/>
    </location>
</feature>
<dbReference type="PANTHER" id="PTHR33472:SF22">
    <property type="entry name" value="PROTEOGLYCAN 4-LIKE"/>
    <property type="match status" value="1"/>
</dbReference>
<feature type="region of interest" description="Disordered" evidence="1">
    <location>
        <begin position="298"/>
        <end position="340"/>
    </location>
</feature>
<feature type="compositionally biased region" description="Polar residues" evidence="1">
    <location>
        <begin position="506"/>
        <end position="518"/>
    </location>
</feature>
<feature type="compositionally biased region" description="Low complexity" evidence="1">
    <location>
        <begin position="608"/>
        <end position="618"/>
    </location>
</feature>
<evidence type="ECO:0000313" key="2">
    <source>
        <dbReference type="Proteomes" id="UP000087171"/>
    </source>
</evidence>
<feature type="region of interest" description="Disordered" evidence="1">
    <location>
        <begin position="572"/>
        <end position="631"/>
    </location>
</feature>
<dbReference type="RefSeq" id="XP_004499168.1">
    <property type="nucleotide sequence ID" value="XM_004499111.3"/>
</dbReference>
<accession>A0A1S2Y4F3</accession>
<feature type="compositionally biased region" description="Acidic residues" evidence="1">
    <location>
        <begin position="619"/>
        <end position="628"/>
    </location>
</feature>
<dbReference type="OrthoDB" id="1709592at2759"/>
<feature type="compositionally biased region" description="Low complexity" evidence="1">
    <location>
        <begin position="113"/>
        <end position="145"/>
    </location>
</feature>
<organism evidence="2 3">
    <name type="scientific">Cicer arietinum</name>
    <name type="common">Chickpea</name>
    <name type="synonym">Garbanzo</name>
    <dbReference type="NCBI Taxonomy" id="3827"/>
    <lineage>
        <taxon>Eukaryota</taxon>
        <taxon>Viridiplantae</taxon>
        <taxon>Streptophyta</taxon>
        <taxon>Embryophyta</taxon>
        <taxon>Tracheophyta</taxon>
        <taxon>Spermatophyta</taxon>
        <taxon>Magnoliopsida</taxon>
        <taxon>eudicotyledons</taxon>
        <taxon>Gunneridae</taxon>
        <taxon>Pentapetalae</taxon>
        <taxon>rosids</taxon>
        <taxon>fabids</taxon>
        <taxon>Fabales</taxon>
        <taxon>Fabaceae</taxon>
        <taxon>Papilionoideae</taxon>
        <taxon>50 kb inversion clade</taxon>
        <taxon>NPAAA clade</taxon>
        <taxon>Hologalegina</taxon>
        <taxon>IRL clade</taxon>
        <taxon>Cicereae</taxon>
        <taxon>Cicer</taxon>
    </lineage>
</organism>
<reference evidence="3" key="2">
    <citation type="submission" date="2025-08" db="UniProtKB">
        <authorList>
            <consortium name="RefSeq"/>
        </authorList>
    </citation>
    <scope>IDENTIFICATION</scope>
    <source>
        <tissue evidence="3">Etiolated seedlings</tissue>
    </source>
</reference>
<dbReference type="eggNOG" id="ENOG502QQ4J">
    <property type="taxonomic scope" value="Eukaryota"/>
</dbReference>
<dbReference type="GeneID" id="101489306"/>
<dbReference type="KEGG" id="cam:101489306"/>
<reference evidence="2" key="1">
    <citation type="journal article" date="2013" name="Nat. Biotechnol.">
        <title>Draft genome sequence of chickpea (Cicer arietinum) provides a resource for trait improvement.</title>
        <authorList>
            <person name="Varshney R.K."/>
            <person name="Song C."/>
            <person name="Saxena R.K."/>
            <person name="Azam S."/>
            <person name="Yu S."/>
            <person name="Sharpe A.G."/>
            <person name="Cannon S."/>
            <person name="Baek J."/>
            <person name="Rosen B.D."/>
            <person name="Tar'an B."/>
            <person name="Millan T."/>
            <person name="Zhang X."/>
            <person name="Ramsay L.D."/>
            <person name="Iwata A."/>
            <person name="Wang Y."/>
            <person name="Nelson W."/>
            <person name="Farmer A.D."/>
            <person name="Gaur P.M."/>
            <person name="Soderlund C."/>
            <person name="Penmetsa R.V."/>
            <person name="Xu C."/>
            <person name="Bharti A.K."/>
            <person name="He W."/>
            <person name="Winter P."/>
            <person name="Zhao S."/>
            <person name="Hane J.K."/>
            <person name="Carrasquilla-Garcia N."/>
            <person name="Condie J.A."/>
            <person name="Upadhyaya H.D."/>
            <person name="Luo M.C."/>
            <person name="Thudi M."/>
            <person name="Gowda C.L."/>
            <person name="Singh N.P."/>
            <person name="Lichtenzveig J."/>
            <person name="Gali K.K."/>
            <person name="Rubio J."/>
            <person name="Nadarajan N."/>
            <person name="Dolezel J."/>
            <person name="Bansal K.C."/>
            <person name="Xu X."/>
            <person name="Edwards D."/>
            <person name="Zhang G."/>
            <person name="Kahl G."/>
            <person name="Gil J."/>
            <person name="Singh K.B."/>
            <person name="Datta S.K."/>
            <person name="Jackson S.A."/>
            <person name="Wang J."/>
            <person name="Cook D.R."/>
        </authorList>
    </citation>
    <scope>NUCLEOTIDE SEQUENCE [LARGE SCALE GENOMIC DNA]</scope>
    <source>
        <strain evidence="2">cv. CDC Frontier</strain>
    </source>
</reference>
<dbReference type="AlphaFoldDB" id="A0A1S2Y4F3"/>
<dbReference type="PaxDb" id="3827-XP_004499168.1"/>
<protein>
    <submittedName>
        <fullName evidence="3">Proteoglycan 4-like</fullName>
    </submittedName>
</protein>
<feature type="region of interest" description="Disordered" evidence="1">
    <location>
        <begin position="38"/>
        <end position="277"/>
    </location>
</feature>
<dbReference type="STRING" id="3827.A0A1S2Y4F3"/>
<dbReference type="Proteomes" id="UP000087171">
    <property type="component" value="Chromosome Ca4"/>
</dbReference>
<name>A0A1S2Y4F3_CICAR</name>